<organism evidence="1 2">
    <name type="scientific">Stegodyphus mimosarum</name>
    <name type="common">African social velvet spider</name>
    <dbReference type="NCBI Taxonomy" id="407821"/>
    <lineage>
        <taxon>Eukaryota</taxon>
        <taxon>Metazoa</taxon>
        <taxon>Ecdysozoa</taxon>
        <taxon>Arthropoda</taxon>
        <taxon>Chelicerata</taxon>
        <taxon>Arachnida</taxon>
        <taxon>Araneae</taxon>
        <taxon>Araneomorphae</taxon>
        <taxon>Entelegynae</taxon>
        <taxon>Eresoidea</taxon>
        <taxon>Eresidae</taxon>
        <taxon>Stegodyphus</taxon>
    </lineage>
</organism>
<dbReference type="AlphaFoldDB" id="A0A087U682"/>
<evidence type="ECO:0000313" key="1">
    <source>
        <dbReference type="EMBL" id="KFM72871.1"/>
    </source>
</evidence>
<reference evidence="1 2" key="1">
    <citation type="submission" date="2013-11" db="EMBL/GenBank/DDBJ databases">
        <title>Genome sequencing of Stegodyphus mimosarum.</title>
        <authorList>
            <person name="Bechsgaard J."/>
        </authorList>
    </citation>
    <scope>NUCLEOTIDE SEQUENCE [LARGE SCALE GENOMIC DNA]</scope>
</reference>
<accession>A0A087U682</accession>
<proteinExistence type="predicted"/>
<name>A0A087U682_STEMI</name>
<protein>
    <submittedName>
        <fullName evidence="1">Uncharacterized protein</fullName>
    </submittedName>
</protein>
<evidence type="ECO:0000313" key="2">
    <source>
        <dbReference type="Proteomes" id="UP000054359"/>
    </source>
</evidence>
<gene>
    <name evidence="1" type="ORF">X975_16844</name>
</gene>
<keyword evidence="2" id="KW-1185">Reference proteome</keyword>
<dbReference type="EMBL" id="KK118390">
    <property type="protein sequence ID" value="KFM72871.1"/>
    <property type="molecule type" value="Genomic_DNA"/>
</dbReference>
<sequence>MNLKQQINSENCVYVIGGTNCVSQNAELFSVALGNELAKINGLTLVTEGFFGAGDFVGKNFCEEREILAKGKPQRIYHVIPHRDRQDFTKRARQKDDGS</sequence>
<dbReference type="OrthoDB" id="10062307at2759"/>
<feature type="non-terminal residue" evidence="1">
    <location>
        <position position="99"/>
    </location>
</feature>
<dbReference type="Proteomes" id="UP000054359">
    <property type="component" value="Unassembled WGS sequence"/>
</dbReference>